<accession>A0A0K0CWP9</accession>
<evidence type="ECO:0000313" key="3">
    <source>
        <dbReference type="Proteomes" id="UP000035642"/>
    </source>
</evidence>
<feature type="chain" id="PRO_5005326264" evidence="1">
    <location>
        <begin position="20"/>
        <end position="249"/>
    </location>
</feature>
<dbReference type="Proteomes" id="UP000035642">
    <property type="component" value="Unassembled WGS sequence"/>
</dbReference>
<proteinExistence type="predicted"/>
<dbReference type="InterPro" id="IPR052907">
    <property type="entry name" value="Beta-lactamase/esterase"/>
</dbReference>
<dbReference type="Gene3D" id="3.40.710.10">
    <property type="entry name" value="DD-peptidase/beta-lactamase superfamily"/>
    <property type="match status" value="1"/>
</dbReference>
<protein>
    <submittedName>
        <fullName evidence="4">Beta-lactamase domain-containing protein</fullName>
    </submittedName>
</protein>
<sequence>MTRWTLIAALPGIWWYFFAMKTPKELHGFCDSRFGKVCKKFRDMVQDDRDGATLAILWKGKVIANLYGGYADREANRAWEENTMAVAYSTTKIWAGLTAAILASRGLLYYDEKVSSFWPEFAKNGKHNTVVREILDHQAGLITFGREFSLEEAADPKAVSALIEEAVPHWTPGSSRGYHALTYGFLIDEIIRRLDPINRTVAKIYSEEIWKEGIDFQIGSRNMDEHLIARVSNPSIVESIIANVKRPIK</sequence>
<evidence type="ECO:0000313" key="4">
    <source>
        <dbReference type="WBParaSite" id="ACAC_0000189501-mRNA-1"/>
    </source>
</evidence>
<keyword evidence="3" id="KW-1185">Reference proteome</keyword>
<dbReference type="PANTHER" id="PTHR43319">
    <property type="entry name" value="BETA-LACTAMASE-RELATED"/>
    <property type="match status" value="1"/>
</dbReference>
<dbReference type="SUPFAM" id="SSF56601">
    <property type="entry name" value="beta-lactamase/transpeptidase-like"/>
    <property type="match status" value="1"/>
</dbReference>
<name>A0A0K0CWP9_ANGCA</name>
<reference evidence="4" key="2">
    <citation type="submission" date="2017-02" db="UniProtKB">
        <authorList>
            <consortium name="WormBaseParasite"/>
        </authorList>
    </citation>
    <scope>IDENTIFICATION</scope>
</reference>
<dbReference type="WBParaSite" id="ACAC_0000189501-mRNA-1">
    <property type="protein sequence ID" value="ACAC_0000189501-mRNA-1"/>
    <property type="gene ID" value="ACAC_0000189501"/>
</dbReference>
<dbReference type="AlphaFoldDB" id="A0A0K0CWP9"/>
<dbReference type="PANTHER" id="PTHR43319:SF3">
    <property type="entry name" value="BETA-LACTAMASE-RELATED DOMAIN-CONTAINING PROTEIN"/>
    <property type="match status" value="1"/>
</dbReference>
<dbReference type="STRING" id="6313.A0A0K0CWP9"/>
<dbReference type="InterPro" id="IPR001466">
    <property type="entry name" value="Beta-lactam-related"/>
</dbReference>
<dbReference type="InterPro" id="IPR012338">
    <property type="entry name" value="Beta-lactam/transpept-like"/>
</dbReference>
<evidence type="ECO:0000259" key="2">
    <source>
        <dbReference type="Pfam" id="PF00144"/>
    </source>
</evidence>
<feature type="signal peptide" evidence="1">
    <location>
        <begin position="1"/>
        <end position="19"/>
    </location>
</feature>
<reference evidence="3" key="1">
    <citation type="submission" date="2012-09" db="EMBL/GenBank/DDBJ databases">
        <authorList>
            <person name="Martin A.A."/>
        </authorList>
    </citation>
    <scope>NUCLEOTIDE SEQUENCE</scope>
</reference>
<evidence type="ECO:0000256" key="1">
    <source>
        <dbReference type="SAM" id="SignalP"/>
    </source>
</evidence>
<dbReference type="Pfam" id="PF00144">
    <property type="entry name" value="Beta-lactamase"/>
    <property type="match status" value="1"/>
</dbReference>
<organism evidence="3 4">
    <name type="scientific">Angiostrongylus cantonensis</name>
    <name type="common">Rat lungworm</name>
    <dbReference type="NCBI Taxonomy" id="6313"/>
    <lineage>
        <taxon>Eukaryota</taxon>
        <taxon>Metazoa</taxon>
        <taxon>Ecdysozoa</taxon>
        <taxon>Nematoda</taxon>
        <taxon>Chromadorea</taxon>
        <taxon>Rhabditida</taxon>
        <taxon>Rhabditina</taxon>
        <taxon>Rhabditomorpha</taxon>
        <taxon>Strongyloidea</taxon>
        <taxon>Metastrongylidae</taxon>
        <taxon>Angiostrongylus</taxon>
    </lineage>
</organism>
<keyword evidence="1" id="KW-0732">Signal</keyword>
<feature type="domain" description="Beta-lactamase-related" evidence="2">
    <location>
        <begin position="42"/>
        <end position="212"/>
    </location>
</feature>